<protein>
    <submittedName>
        <fullName evidence="2">Uncharacterized protein</fullName>
    </submittedName>
</protein>
<evidence type="ECO:0000313" key="3">
    <source>
        <dbReference type="Proteomes" id="UP001151002"/>
    </source>
</evidence>
<reference evidence="2" key="1">
    <citation type="submission" date="2022-11" db="EMBL/GenBank/DDBJ databases">
        <authorList>
            <person name="Somphong A."/>
            <person name="Phongsopitanun W."/>
        </authorList>
    </citation>
    <scope>NUCLEOTIDE SEQUENCE</scope>
    <source>
        <strain evidence="2">Pm04-4</strain>
    </source>
</reference>
<evidence type="ECO:0000313" key="2">
    <source>
        <dbReference type="EMBL" id="MCY1141867.1"/>
    </source>
</evidence>
<proteinExistence type="predicted"/>
<dbReference type="EMBL" id="JAPNTZ010000010">
    <property type="protein sequence ID" value="MCY1141867.1"/>
    <property type="molecule type" value="Genomic_DNA"/>
</dbReference>
<evidence type="ECO:0000256" key="1">
    <source>
        <dbReference type="SAM" id="MobiDB-lite"/>
    </source>
</evidence>
<gene>
    <name evidence="2" type="ORF">OWR29_28050</name>
</gene>
<comment type="caution">
    <text evidence="2">The sequence shown here is derived from an EMBL/GenBank/DDBJ whole genome shotgun (WGS) entry which is preliminary data.</text>
</comment>
<dbReference type="RefSeq" id="WP_267566260.1">
    <property type="nucleotide sequence ID" value="NZ_JAPNTZ010000010.1"/>
</dbReference>
<dbReference type="Proteomes" id="UP001151002">
    <property type="component" value="Unassembled WGS sequence"/>
</dbReference>
<feature type="region of interest" description="Disordered" evidence="1">
    <location>
        <begin position="1"/>
        <end position="20"/>
    </location>
</feature>
<keyword evidence="3" id="KW-1185">Reference proteome</keyword>
<organism evidence="2 3">
    <name type="scientific">Paractinoplanes pyxinae</name>
    <dbReference type="NCBI Taxonomy" id="2997416"/>
    <lineage>
        <taxon>Bacteria</taxon>
        <taxon>Bacillati</taxon>
        <taxon>Actinomycetota</taxon>
        <taxon>Actinomycetes</taxon>
        <taxon>Micromonosporales</taxon>
        <taxon>Micromonosporaceae</taxon>
        <taxon>Paractinoplanes</taxon>
    </lineage>
</organism>
<sequence length="117" mass="12769">MATPDLPESMRAHLAAQEAQPPLETAREFLAGHLSDADSLAAVRARLQRIAQHNTRLHRRVLGALEAVLATSYPPDTLARLVGWDANWVLDDPTDAGAAQFLRDLAQLLRDVINEAA</sequence>
<name>A0ABT4B759_9ACTN</name>
<accession>A0ABT4B759</accession>